<sequence>MSSEPIWKKDDWKKFLMLNRFSSQRAEVLASALVDQNLTTNQFVDLVAEYDRAPANSALLFKDIGFKSLEVMPFVAGVRRFLESPKTSENESGVPAKRRKMDEQIMPNPQDLDWFNSLKKFALYYEGERGVKRAITPITRDIAVTYAHGSHDKDWVRQTKEKPINVKCFYDDSYSVPAKAVLRSDGPDIVILKAEGEFLSFHPGMSSPRIGMRYLMMGFIGDKENPLKLNVGSVVQEKSCGRFVGSSGSCKGESGAGFWNTEGKVIGMNTAVEFCEVFPREVNQKTKQYVYASGGSTRFISVDVIASVASKYIPEEPTVEIEE</sequence>
<protein>
    <submittedName>
        <fullName evidence="2">Uncharacterized protein</fullName>
    </submittedName>
</protein>
<organism evidence="1 2">
    <name type="scientific">Panagrolaimus sp. JU765</name>
    <dbReference type="NCBI Taxonomy" id="591449"/>
    <lineage>
        <taxon>Eukaryota</taxon>
        <taxon>Metazoa</taxon>
        <taxon>Ecdysozoa</taxon>
        <taxon>Nematoda</taxon>
        <taxon>Chromadorea</taxon>
        <taxon>Rhabditida</taxon>
        <taxon>Tylenchina</taxon>
        <taxon>Panagrolaimomorpha</taxon>
        <taxon>Panagrolaimoidea</taxon>
        <taxon>Panagrolaimidae</taxon>
        <taxon>Panagrolaimus</taxon>
    </lineage>
</organism>
<evidence type="ECO:0000313" key="1">
    <source>
        <dbReference type="Proteomes" id="UP000887576"/>
    </source>
</evidence>
<proteinExistence type="predicted"/>
<accession>A0AC34RLB5</accession>
<name>A0AC34RLB5_9BILA</name>
<reference evidence="2" key="1">
    <citation type="submission" date="2022-11" db="UniProtKB">
        <authorList>
            <consortium name="WormBaseParasite"/>
        </authorList>
    </citation>
    <scope>IDENTIFICATION</scope>
</reference>
<evidence type="ECO:0000313" key="2">
    <source>
        <dbReference type="WBParaSite" id="JU765_v2.g797.t1"/>
    </source>
</evidence>
<dbReference type="WBParaSite" id="JU765_v2.g797.t1">
    <property type="protein sequence ID" value="JU765_v2.g797.t1"/>
    <property type="gene ID" value="JU765_v2.g797"/>
</dbReference>
<dbReference type="Proteomes" id="UP000887576">
    <property type="component" value="Unplaced"/>
</dbReference>